<keyword evidence="1" id="KW-0472">Membrane</keyword>
<feature type="transmembrane region" description="Helical" evidence="1">
    <location>
        <begin position="112"/>
        <end position="132"/>
    </location>
</feature>
<comment type="caution">
    <text evidence="2">The sequence shown here is derived from an EMBL/GenBank/DDBJ whole genome shotgun (WGS) entry which is preliminary data.</text>
</comment>
<keyword evidence="1" id="KW-1133">Transmembrane helix</keyword>
<evidence type="ECO:0000313" key="2">
    <source>
        <dbReference type="EMBL" id="ESU71119.1"/>
    </source>
</evidence>
<keyword evidence="1" id="KW-0812">Transmembrane</keyword>
<gene>
    <name evidence="2" type="ORF">T260_15190</name>
</gene>
<dbReference type="AlphaFoldDB" id="A0A7U9J8Y3"/>
<organism evidence="2 3">
    <name type="scientific">Geobacillus thermopakistaniensis (strain MAS1)</name>
    <dbReference type="NCBI Taxonomy" id="1408282"/>
    <lineage>
        <taxon>Bacteria</taxon>
        <taxon>Bacillati</taxon>
        <taxon>Bacillota</taxon>
        <taxon>Bacilli</taxon>
        <taxon>Bacillales</taxon>
        <taxon>Anoxybacillaceae</taxon>
        <taxon>Geobacillus</taxon>
    </lineage>
</organism>
<reference evidence="2 3" key="1">
    <citation type="journal article" date="2014" name="Genome Announc.">
        <title>Draft Genome Sequence of Geobacillus thermopakistaniensis Strain MAS1.</title>
        <authorList>
            <person name="Siddiqui M.A."/>
            <person name="Rashid N."/>
            <person name="Ayyampalayam S."/>
            <person name="Whitman W.B."/>
        </authorList>
    </citation>
    <scope>NUCLEOTIDE SEQUENCE [LARGE SCALE GENOMIC DNA]</scope>
    <source>
        <strain evidence="2 3">MAS1</strain>
    </source>
</reference>
<feature type="transmembrane region" description="Helical" evidence="1">
    <location>
        <begin position="80"/>
        <end position="100"/>
    </location>
</feature>
<accession>A0A7U9J8Y3</accession>
<dbReference type="RefSeq" id="WP_023634414.1">
    <property type="nucleotide sequence ID" value="NZ_AYSF01000078.1"/>
</dbReference>
<sequence length="135" mass="14609">MVRQKMERVGTIKEFIRGEFTCKKTVIKRDTLCTAATVAGGSIFLTLTGVDFAHASAVSGAVYDKITNAFMPLVELVKGLSYPIALVIMSGGALMIMIGNKEKGYTMIQNSAIGYILVQMMPLLMDLLVELAKAL</sequence>
<proteinExistence type="predicted"/>
<evidence type="ECO:0000256" key="1">
    <source>
        <dbReference type="SAM" id="Phobius"/>
    </source>
</evidence>
<name>A0A7U9J8Y3_GEOTM</name>
<dbReference type="EMBL" id="AYSF01000078">
    <property type="protein sequence ID" value="ESU71119.1"/>
    <property type="molecule type" value="Genomic_DNA"/>
</dbReference>
<evidence type="ECO:0000313" key="3">
    <source>
        <dbReference type="Proteomes" id="UP000018339"/>
    </source>
</evidence>
<keyword evidence="3" id="KW-1185">Reference proteome</keyword>
<protein>
    <submittedName>
        <fullName evidence="2">Uncharacterized protein</fullName>
    </submittedName>
</protein>
<dbReference type="Proteomes" id="UP000018339">
    <property type="component" value="Unassembled WGS sequence"/>
</dbReference>